<protein>
    <submittedName>
        <fullName evidence="8">Amino acid transporter</fullName>
    </submittedName>
</protein>
<keyword evidence="3 7" id="KW-0812">Transmembrane</keyword>
<feature type="transmembrane region" description="Helical" evidence="7">
    <location>
        <begin position="140"/>
        <end position="162"/>
    </location>
</feature>
<organism evidence="8 9">
    <name type="scientific">Polychaeton citri CBS 116435</name>
    <dbReference type="NCBI Taxonomy" id="1314669"/>
    <lineage>
        <taxon>Eukaryota</taxon>
        <taxon>Fungi</taxon>
        <taxon>Dikarya</taxon>
        <taxon>Ascomycota</taxon>
        <taxon>Pezizomycotina</taxon>
        <taxon>Dothideomycetes</taxon>
        <taxon>Dothideomycetidae</taxon>
        <taxon>Capnodiales</taxon>
        <taxon>Capnodiaceae</taxon>
        <taxon>Polychaeton</taxon>
    </lineage>
</organism>
<dbReference type="OrthoDB" id="3257095at2759"/>
<name>A0A9P4QBS0_9PEZI</name>
<dbReference type="InterPro" id="IPR002293">
    <property type="entry name" value="AA/rel_permease1"/>
</dbReference>
<comment type="caution">
    <text evidence="8">The sequence shown here is derived from an EMBL/GenBank/DDBJ whole genome shotgun (WGS) entry which is preliminary data.</text>
</comment>
<evidence type="ECO:0000256" key="1">
    <source>
        <dbReference type="ARBA" id="ARBA00004141"/>
    </source>
</evidence>
<feature type="transmembrane region" description="Helical" evidence="7">
    <location>
        <begin position="203"/>
        <end position="225"/>
    </location>
</feature>
<evidence type="ECO:0000313" key="8">
    <source>
        <dbReference type="EMBL" id="KAF2724292.1"/>
    </source>
</evidence>
<feature type="compositionally biased region" description="Basic and acidic residues" evidence="6">
    <location>
        <begin position="1"/>
        <end position="17"/>
    </location>
</feature>
<feature type="transmembrane region" description="Helical" evidence="7">
    <location>
        <begin position="287"/>
        <end position="308"/>
    </location>
</feature>
<evidence type="ECO:0000256" key="4">
    <source>
        <dbReference type="ARBA" id="ARBA00022989"/>
    </source>
</evidence>
<feature type="transmembrane region" description="Helical" evidence="7">
    <location>
        <begin position="461"/>
        <end position="484"/>
    </location>
</feature>
<proteinExistence type="predicted"/>
<accession>A0A9P4QBS0</accession>
<evidence type="ECO:0000256" key="5">
    <source>
        <dbReference type="ARBA" id="ARBA00023136"/>
    </source>
</evidence>
<dbReference type="PIRSF" id="PIRSF006060">
    <property type="entry name" value="AA_transporter"/>
    <property type="match status" value="1"/>
</dbReference>
<evidence type="ECO:0000256" key="2">
    <source>
        <dbReference type="ARBA" id="ARBA00022448"/>
    </source>
</evidence>
<feature type="transmembrane region" description="Helical" evidence="7">
    <location>
        <begin position="328"/>
        <end position="353"/>
    </location>
</feature>
<evidence type="ECO:0000313" key="9">
    <source>
        <dbReference type="Proteomes" id="UP000799441"/>
    </source>
</evidence>
<keyword evidence="4 7" id="KW-1133">Transmembrane helix</keyword>
<dbReference type="GO" id="GO:0022857">
    <property type="term" value="F:transmembrane transporter activity"/>
    <property type="evidence" value="ECO:0007669"/>
    <property type="project" value="InterPro"/>
</dbReference>
<gene>
    <name evidence="8" type="ORF">K431DRAFT_301019</name>
</gene>
<keyword evidence="9" id="KW-1185">Reference proteome</keyword>
<evidence type="ECO:0000256" key="7">
    <source>
        <dbReference type="SAM" id="Phobius"/>
    </source>
</evidence>
<sequence length="527" mass="56882">MSKREVFEVREPVDGERSPSGSDLVLPQKSGSSQDHADMHRMGKQQQLNRAFNSVSILGLTCVIMATWQAILSTSTFSLINGGKGGSIWLYLATWFFTMLVTASMAEMQSMAPTSGGQYHWVSEFAPPSIQKTLSYISGWLSALGWQAFIASAAFGTGQLILLCASTANPSFVFTAWQGTLLTFAIAIFAAAFNTFLAKRLPVFEGIVLFFHIIGFFAMLIPLWVLAPKSSASEVFGDFQNYGGWSSIGTACIVGQLAASSAFVGVDSAAHMSEEVNNASVTVPRMMIGTVVINGALGFVAIITYMFVIQDVETQILGSTAVYPWIEVFAVATGSTGGAIGMTIPIIIISFGMTINATAAASRQAWSFARDKGLPFPDWFTKVTSIDKVPLPLNAMAASMFICFILALLNLGGSEVFNSIIGLMNGAVGFTYAISIGCVLWRRLFGEPLPPARWSFGWFGVPCNVIAFLYQLFTTIISFFPIFAQVTAKSMNWGIAMFGGVAIIAAVYYTLLGRKVYRGPVVNIIKY</sequence>
<dbReference type="AlphaFoldDB" id="A0A9P4QBS0"/>
<dbReference type="Pfam" id="PF13520">
    <property type="entry name" value="AA_permease_2"/>
    <property type="match status" value="1"/>
</dbReference>
<comment type="subcellular location">
    <subcellularLocation>
        <location evidence="1">Membrane</location>
        <topology evidence="1">Multi-pass membrane protein</topology>
    </subcellularLocation>
</comment>
<dbReference type="Gene3D" id="1.20.1740.10">
    <property type="entry name" value="Amino acid/polyamine transporter I"/>
    <property type="match status" value="1"/>
</dbReference>
<feature type="transmembrane region" description="Helical" evidence="7">
    <location>
        <begin position="174"/>
        <end position="196"/>
    </location>
</feature>
<keyword evidence="2" id="KW-0813">Transport</keyword>
<dbReference type="PANTHER" id="PTHR45649:SF2">
    <property type="entry name" value="ACID PERMEASE, PUTATIVE-RELATED"/>
    <property type="match status" value="1"/>
</dbReference>
<evidence type="ECO:0000256" key="3">
    <source>
        <dbReference type="ARBA" id="ARBA00022692"/>
    </source>
</evidence>
<dbReference type="EMBL" id="MU003772">
    <property type="protein sequence ID" value="KAF2724292.1"/>
    <property type="molecule type" value="Genomic_DNA"/>
</dbReference>
<feature type="transmembrane region" description="Helical" evidence="7">
    <location>
        <begin position="391"/>
        <end position="411"/>
    </location>
</feature>
<feature type="transmembrane region" description="Helical" evidence="7">
    <location>
        <begin position="245"/>
        <end position="266"/>
    </location>
</feature>
<keyword evidence="5 7" id="KW-0472">Membrane</keyword>
<feature type="transmembrane region" description="Helical" evidence="7">
    <location>
        <begin position="417"/>
        <end position="441"/>
    </location>
</feature>
<dbReference type="GO" id="GO:0016020">
    <property type="term" value="C:membrane"/>
    <property type="evidence" value="ECO:0007669"/>
    <property type="project" value="UniProtKB-SubCell"/>
</dbReference>
<feature type="region of interest" description="Disordered" evidence="6">
    <location>
        <begin position="1"/>
        <end position="43"/>
    </location>
</feature>
<feature type="transmembrane region" description="Helical" evidence="7">
    <location>
        <begin position="88"/>
        <end position="106"/>
    </location>
</feature>
<feature type="transmembrane region" description="Helical" evidence="7">
    <location>
        <begin position="490"/>
        <end position="511"/>
    </location>
</feature>
<dbReference type="PANTHER" id="PTHR45649">
    <property type="entry name" value="AMINO-ACID PERMEASE BAT1"/>
    <property type="match status" value="1"/>
</dbReference>
<reference evidence="8" key="1">
    <citation type="journal article" date="2020" name="Stud. Mycol.">
        <title>101 Dothideomycetes genomes: a test case for predicting lifestyles and emergence of pathogens.</title>
        <authorList>
            <person name="Haridas S."/>
            <person name="Albert R."/>
            <person name="Binder M."/>
            <person name="Bloem J."/>
            <person name="Labutti K."/>
            <person name="Salamov A."/>
            <person name="Andreopoulos B."/>
            <person name="Baker S."/>
            <person name="Barry K."/>
            <person name="Bills G."/>
            <person name="Bluhm B."/>
            <person name="Cannon C."/>
            <person name="Castanera R."/>
            <person name="Culley D."/>
            <person name="Daum C."/>
            <person name="Ezra D."/>
            <person name="Gonzalez J."/>
            <person name="Henrissat B."/>
            <person name="Kuo A."/>
            <person name="Liang C."/>
            <person name="Lipzen A."/>
            <person name="Lutzoni F."/>
            <person name="Magnuson J."/>
            <person name="Mondo S."/>
            <person name="Nolan M."/>
            <person name="Ohm R."/>
            <person name="Pangilinan J."/>
            <person name="Park H.-J."/>
            <person name="Ramirez L."/>
            <person name="Alfaro M."/>
            <person name="Sun H."/>
            <person name="Tritt A."/>
            <person name="Yoshinaga Y."/>
            <person name="Zwiers L.-H."/>
            <person name="Turgeon B."/>
            <person name="Goodwin S."/>
            <person name="Spatafora J."/>
            <person name="Crous P."/>
            <person name="Grigoriev I."/>
        </authorList>
    </citation>
    <scope>NUCLEOTIDE SEQUENCE</scope>
    <source>
        <strain evidence="8">CBS 116435</strain>
    </source>
</reference>
<dbReference type="Proteomes" id="UP000799441">
    <property type="component" value="Unassembled WGS sequence"/>
</dbReference>
<feature type="transmembrane region" description="Helical" evidence="7">
    <location>
        <begin position="51"/>
        <end position="68"/>
    </location>
</feature>
<evidence type="ECO:0000256" key="6">
    <source>
        <dbReference type="SAM" id="MobiDB-lite"/>
    </source>
</evidence>